<gene>
    <name evidence="3" type="ORF">D2962_15805</name>
</gene>
<sequence length="94" mass="10852">MILESLQDAKEICVTAAADIDKKKAEEFKQRFNIVKIYDNADDLINDLDTDIIIISTPPFMHVHLARKTLLAGKHVFLEKPGAMNRKICRNWWI</sequence>
<keyword evidence="1" id="KW-0560">Oxidoreductase</keyword>
<dbReference type="InterPro" id="IPR036291">
    <property type="entry name" value="NAD(P)-bd_dom_sf"/>
</dbReference>
<evidence type="ECO:0000259" key="2">
    <source>
        <dbReference type="Pfam" id="PF01408"/>
    </source>
</evidence>
<evidence type="ECO:0000313" key="3">
    <source>
        <dbReference type="EMBL" id="AYO31875.1"/>
    </source>
</evidence>
<accession>A0A3G2R913</accession>
<dbReference type="Proteomes" id="UP000280960">
    <property type="component" value="Chromosome"/>
</dbReference>
<reference evidence="3 4" key="1">
    <citation type="submission" date="2018-10" db="EMBL/GenBank/DDBJ databases">
        <authorList>
            <person name="Zhang X."/>
        </authorList>
    </citation>
    <scope>NUCLEOTIDE SEQUENCE [LARGE SCALE GENOMIC DNA]</scope>
    <source>
        <strain evidence="3 4">SK-G1</strain>
    </source>
</reference>
<dbReference type="AlphaFoldDB" id="A0A3G2R913"/>
<dbReference type="SUPFAM" id="SSF51735">
    <property type="entry name" value="NAD(P)-binding Rossmann-fold domains"/>
    <property type="match status" value="1"/>
</dbReference>
<protein>
    <submittedName>
        <fullName evidence="3">Gfo/Idh/MocA family oxidoreductase</fullName>
    </submittedName>
</protein>
<evidence type="ECO:0000313" key="4">
    <source>
        <dbReference type="Proteomes" id="UP000280960"/>
    </source>
</evidence>
<dbReference type="RefSeq" id="WP_122015548.1">
    <property type="nucleotide sequence ID" value="NZ_CP033169.1"/>
</dbReference>
<name>A0A3G2R913_9FIRM</name>
<organism evidence="3 4">
    <name type="scientific">Biomaibacter acetigenes</name>
    <dbReference type="NCBI Taxonomy" id="2316383"/>
    <lineage>
        <taxon>Bacteria</taxon>
        <taxon>Bacillati</taxon>
        <taxon>Bacillota</taxon>
        <taxon>Clostridia</taxon>
        <taxon>Thermosediminibacterales</taxon>
        <taxon>Tepidanaerobacteraceae</taxon>
        <taxon>Biomaibacter</taxon>
    </lineage>
</organism>
<dbReference type="InterPro" id="IPR000683">
    <property type="entry name" value="Gfo/Idh/MocA-like_OxRdtase_N"/>
</dbReference>
<dbReference type="PANTHER" id="PTHR43818:SF11">
    <property type="entry name" value="BCDNA.GH03377"/>
    <property type="match status" value="1"/>
</dbReference>
<dbReference type="InterPro" id="IPR050463">
    <property type="entry name" value="Gfo/Idh/MocA_oxidrdct_glycsds"/>
</dbReference>
<dbReference type="KEGG" id="bacg:D2962_15805"/>
<proteinExistence type="predicted"/>
<dbReference type="Gene3D" id="3.40.50.720">
    <property type="entry name" value="NAD(P)-binding Rossmann-like Domain"/>
    <property type="match status" value="1"/>
</dbReference>
<dbReference type="GO" id="GO:0016491">
    <property type="term" value="F:oxidoreductase activity"/>
    <property type="evidence" value="ECO:0007669"/>
    <property type="project" value="UniProtKB-KW"/>
</dbReference>
<dbReference type="EMBL" id="CP033169">
    <property type="protein sequence ID" value="AYO31875.1"/>
    <property type="molecule type" value="Genomic_DNA"/>
</dbReference>
<keyword evidence="4" id="KW-1185">Reference proteome</keyword>
<evidence type="ECO:0000256" key="1">
    <source>
        <dbReference type="ARBA" id="ARBA00023002"/>
    </source>
</evidence>
<feature type="domain" description="Gfo/Idh/MocA-like oxidoreductase N-terminal" evidence="2">
    <location>
        <begin position="5"/>
        <end position="85"/>
    </location>
</feature>
<dbReference type="Pfam" id="PF01408">
    <property type="entry name" value="GFO_IDH_MocA"/>
    <property type="match status" value="1"/>
</dbReference>
<dbReference type="PANTHER" id="PTHR43818">
    <property type="entry name" value="BCDNA.GH03377"/>
    <property type="match status" value="1"/>
</dbReference>
<dbReference type="GO" id="GO:0000166">
    <property type="term" value="F:nucleotide binding"/>
    <property type="evidence" value="ECO:0007669"/>
    <property type="project" value="InterPro"/>
</dbReference>